<dbReference type="InterPro" id="IPR051924">
    <property type="entry name" value="GST_Kappa/NadH"/>
</dbReference>
<dbReference type="AlphaFoldDB" id="A0A7M7JS53"/>
<name>A0A7M7JS53_VARDE</name>
<dbReference type="Gene3D" id="3.40.30.10">
    <property type="entry name" value="Glutaredoxin"/>
    <property type="match status" value="1"/>
</dbReference>
<dbReference type="PANTHER" id="PTHR42943:SF2">
    <property type="entry name" value="GLUTATHIONE S-TRANSFERASE KAPPA 1"/>
    <property type="match status" value="1"/>
</dbReference>
<feature type="domain" description="DSBA-like thioredoxin" evidence="6">
    <location>
        <begin position="8"/>
        <end position="208"/>
    </location>
</feature>
<dbReference type="KEGG" id="vde:111246365"/>
<accession>A0A7M7JS53</accession>
<evidence type="ECO:0000256" key="4">
    <source>
        <dbReference type="PIRNR" id="PIRNR006386"/>
    </source>
</evidence>
<evidence type="ECO:0000256" key="2">
    <source>
        <dbReference type="ARBA" id="ARBA00022679"/>
    </source>
</evidence>
<dbReference type="EnsemblMetazoa" id="XM_022795847">
    <property type="protein sequence ID" value="XP_022651582"/>
    <property type="gene ID" value="LOC111246365"/>
</dbReference>
<dbReference type="GO" id="GO:0006749">
    <property type="term" value="P:glutathione metabolic process"/>
    <property type="evidence" value="ECO:0007669"/>
    <property type="project" value="TreeGrafter"/>
</dbReference>
<evidence type="ECO:0000256" key="3">
    <source>
        <dbReference type="ARBA" id="ARBA00047960"/>
    </source>
</evidence>
<proteinExistence type="inferred from homology"/>
<dbReference type="RefSeq" id="XP_022651582.1">
    <property type="nucleotide sequence ID" value="XM_022795847.1"/>
</dbReference>
<evidence type="ECO:0000256" key="5">
    <source>
        <dbReference type="PIRSR" id="PIRSR006386-1"/>
    </source>
</evidence>
<dbReference type="FunFam" id="3.40.30.10:FF:000096">
    <property type="entry name" value="Glutathione S-transferase kappa"/>
    <property type="match status" value="1"/>
</dbReference>
<dbReference type="EnsemblMetazoa" id="XM_022795848">
    <property type="protein sequence ID" value="XP_022651583"/>
    <property type="gene ID" value="LOC111246365"/>
</dbReference>
<dbReference type="GO" id="GO:0004602">
    <property type="term" value="F:glutathione peroxidase activity"/>
    <property type="evidence" value="ECO:0007669"/>
    <property type="project" value="TreeGrafter"/>
</dbReference>
<dbReference type="EC" id="2.5.1.18" evidence="4"/>
<protein>
    <recommendedName>
        <fullName evidence="4">Glutathione S-transferase kappa</fullName>
        <ecNumber evidence="4">2.5.1.18</ecNumber>
    </recommendedName>
</protein>
<feature type="active site" description="Nucleophile" evidence="5">
    <location>
        <position position="16"/>
    </location>
</feature>
<dbReference type="GO" id="GO:0005777">
    <property type="term" value="C:peroxisome"/>
    <property type="evidence" value="ECO:0007669"/>
    <property type="project" value="TreeGrafter"/>
</dbReference>
<dbReference type="SUPFAM" id="SSF52833">
    <property type="entry name" value="Thioredoxin-like"/>
    <property type="match status" value="1"/>
</dbReference>
<comment type="similarity">
    <text evidence="1 4">Belongs to the GST superfamily. Kappa family.</text>
</comment>
<evidence type="ECO:0000313" key="8">
    <source>
        <dbReference type="Proteomes" id="UP000594260"/>
    </source>
</evidence>
<dbReference type="PANTHER" id="PTHR42943">
    <property type="entry name" value="GLUTATHIONE S-TRANSFERASE KAPPA"/>
    <property type="match status" value="1"/>
</dbReference>
<dbReference type="GeneID" id="111246365"/>
<evidence type="ECO:0000256" key="1">
    <source>
        <dbReference type="ARBA" id="ARBA00006494"/>
    </source>
</evidence>
<dbReference type="EnsemblMetazoa" id="XM_022795849">
    <property type="protein sequence ID" value="XP_022651584"/>
    <property type="gene ID" value="LOC111246365"/>
</dbReference>
<dbReference type="PIRSF" id="PIRSF006386">
    <property type="entry name" value="HCCAis_GSTk"/>
    <property type="match status" value="1"/>
</dbReference>
<dbReference type="OMA" id="ECTNSKG"/>
<sequence>MTSKRLLVELYYDVISPFSYLCFEALCRYRRLWNMELALKPFFLGGIMRETGNMPPAMVPNRGLYMMKDLSRLSRYYQVPLKIPQEFMEWIVSSSTVNAQRFLCAVQVEEPKFVEPVTRAFYQRLFGEQKEIMSLECIPEVAHTAGVPEDVIKKCLDSMKSGEIKGILKKHTEEALENGAFGAPTMVAHINGKKEMFFGQDRLHLLAYEAGKPWNGPFPENNKL</sequence>
<dbReference type="InterPro" id="IPR001853">
    <property type="entry name" value="DSBA-like_thioredoxin_dom"/>
</dbReference>
<reference evidence="7" key="1">
    <citation type="submission" date="2021-01" db="UniProtKB">
        <authorList>
            <consortium name="EnsemblMetazoa"/>
        </authorList>
    </citation>
    <scope>IDENTIFICATION</scope>
</reference>
<dbReference type="RefSeq" id="XP_022651584.1">
    <property type="nucleotide sequence ID" value="XM_022795849.1"/>
</dbReference>
<dbReference type="Proteomes" id="UP000594260">
    <property type="component" value="Unplaced"/>
</dbReference>
<dbReference type="Pfam" id="PF01323">
    <property type="entry name" value="DSBA"/>
    <property type="match status" value="1"/>
</dbReference>
<keyword evidence="2 4" id="KW-0808">Transferase</keyword>
<dbReference type="InterPro" id="IPR014440">
    <property type="entry name" value="HCCAis_GSTk"/>
</dbReference>
<dbReference type="GO" id="GO:0004364">
    <property type="term" value="F:glutathione transferase activity"/>
    <property type="evidence" value="ECO:0007669"/>
    <property type="project" value="UniProtKB-UniRule"/>
</dbReference>
<dbReference type="OrthoDB" id="4664297at2759"/>
<comment type="catalytic activity">
    <reaction evidence="3 4">
        <text>RX + glutathione = an S-substituted glutathione + a halide anion + H(+)</text>
        <dbReference type="Rhea" id="RHEA:16437"/>
        <dbReference type="ChEBI" id="CHEBI:15378"/>
        <dbReference type="ChEBI" id="CHEBI:16042"/>
        <dbReference type="ChEBI" id="CHEBI:17792"/>
        <dbReference type="ChEBI" id="CHEBI:57925"/>
        <dbReference type="ChEBI" id="CHEBI:90779"/>
        <dbReference type="EC" id="2.5.1.18"/>
    </reaction>
</comment>
<evidence type="ECO:0000259" key="6">
    <source>
        <dbReference type="Pfam" id="PF01323"/>
    </source>
</evidence>
<evidence type="ECO:0000313" key="7">
    <source>
        <dbReference type="EnsemblMetazoa" id="XP_022651584"/>
    </source>
</evidence>
<organism evidence="7 8">
    <name type="scientific">Varroa destructor</name>
    <name type="common">Honeybee mite</name>
    <dbReference type="NCBI Taxonomy" id="109461"/>
    <lineage>
        <taxon>Eukaryota</taxon>
        <taxon>Metazoa</taxon>
        <taxon>Ecdysozoa</taxon>
        <taxon>Arthropoda</taxon>
        <taxon>Chelicerata</taxon>
        <taxon>Arachnida</taxon>
        <taxon>Acari</taxon>
        <taxon>Parasitiformes</taxon>
        <taxon>Mesostigmata</taxon>
        <taxon>Gamasina</taxon>
        <taxon>Dermanyssoidea</taxon>
        <taxon>Varroidae</taxon>
        <taxon>Varroa</taxon>
    </lineage>
</organism>
<dbReference type="RefSeq" id="XP_022651583.1">
    <property type="nucleotide sequence ID" value="XM_022795848.1"/>
</dbReference>
<dbReference type="InterPro" id="IPR036249">
    <property type="entry name" value="Thioredoxin-like_sf"/>
</dbReference>
<keyword evidence="8" id="KW-1185">Reference proteome</keyword>
<dbReference type="InParanoid" id="A0A7M7JS53"/>
<dbReference type="GO" id="GO:0005739">
    <property type="term" value="C:mitochondrion"/>
    <property type="evidence" value="ECO:0007669"/>
    <property type="project" value="TreeGrafter"/>
</dbReference>